<sequence length="151" mass="16162">MSGADRSAWDALRHEVERGGARPHVIDTLIGRLPDRRDAGATAALLSLLSDRAPYDEGMFSILHAAEAADDATYVAGLLESVETLTTAAPRWASIVLMRVLNHEGSRDALVRQVRAAPVAVKEAVRSLAERIDAASPEFRNRTAPVILAAG</sequence>
<comment type="caution">
    <text evidence="2">The sequence shown here is derived from an EMBL/GenBank/DDBJ whole genome shotgun (WGS) entry which is preliminary data.</text>
</comment>
<dbReference type="EMBL" id="JBELQE010000048">
    <property type="protein sequence ID" value="MER2249788.1"/>
    <property type="molecule type" value="Genomic_DNA"/>
</dbReference>
<evidence type="ECO:0000313" key="2">
    <source>
        <dbReference type="EMBL" id="MER2249788.1"/>
    </source>
</evidence>
<proteinExistence type="predicted"/>
<organism evidence="2 3">
    <name type="scientific">Methylorubrum podarium</name>
    <dbReference type="NCBI Taxonomy" id="200476"/>
    <lineage>
        <taxon>Bacteria</taxon>
        <taxon>Pseudomonadati</taxon>
        <taxon>Pseudomonadota</taxon>
        <taxon>Alphaproteobacteria</taxon>
        <taxon>Hyphomicrobiales</taxon>
        <taxon>Methylobacteriaceae</taxon>
        <taxon>Methylorubrum</taxon>
    </lineage>
</organism>
<name>A0ABV1QK65_9HYPH</name>
<accession>A0ABV1QK65</accession>
<dbReference type="Pfam" id="PF15565">
    <property type="entry name" value="Imm30"/>
    <property type="match status" value="1"/>
</dbReference>
<feature type="domain" description="Immunity protein 30" evidence="1">
    <location>
        <begin position="41"/>
        <end position="108"/>
    </location>
</feature>
<dbReference type="InterPro" id="IPR029084">
    <property type="entry name" value="Imm30"/>
</dbReference>
<dbReference type="RefSeq" id="WP_350393465.1">
    <property type="nucleotide sequence ID" value="NZ_JBELQE010000048.1"/>
</dbReference>
<protein>
    <submittedName>
        <fullName evidence="2">Imm30 family immunity protein</fullName>
    </submittedName>
</protein>
<gene>
    <name evidence="2" type="ORF">ABS772_07655</name>
</gene>
<keyword evidence="3" id="KW-1185">Reference proteome</keyword>
<evidence type="ECO:0000313" key="3">
    <source>
        <dbReference type="Proteomes" id="UP001480955"/>
    </source>
</evidence>
<dbReference type="Proteomes" id="UP001480955">
    <property type="component" value="Unassembled WGS sequence"/>
</dbReference>
<reference evidence="2 3" key="1">
    <citation type="submission" date="2024-06" db="EMBL/GenBank/DDBJ databases">
        <authorList>
            <person name="Campbell A.G."/>
        </authorList>
    </citation>
    <scope>NUCLEOTIDE SEQUENCE [LARGE SCALE GENOMIC DNA]</scope>
    <source>
        <strain evidence="2 3">EM12</strain>
    </source>
</reference>
<evidence type="ECO:0000259" key="1">
    <source>
        <dbReference type="Pfam" id="PF15565"/>
    </source>
</evidence>